<dbReference type="InterPro" id="IPR036653">
    <property type="entry name" value="CinA-like_C"/>
</dbReference>
<name>A0AAP6JG35_9GAMM</name>
<dbReference type="EMBL" id="JAYGII010000018">
    <property type="protein sequence ID" value="MEA5446001.1"/>
    <property type="molecule type" value="Genomic_DNA"/>
</dbReference>
<gene>
    <name evidence="2" type="ORF">VCB98_09230</name>
</gene>
<evidence type="ECO:0000313" key="3">
    <source>
        <dbReference type="Proteomes" id="UP001302316"/>
    </source>
</evidence>
<feature type="domain" description="CinA C-terminal" evidence="1">
    <location>
        <begin position="14"/>
        <end position="164"/>
    </location>
</feature>
<evidence type="ECO:0000313" key="2">
    <source>
        <dbReference type="EMBL" id="MEA5446001.1"/>
    </source>
</evidence>
<evidence type="ECO:0000259" key="1">
    <source>
        <dbReference type="Pfam" id="PF02464"/>
    </source>
</evidence>
<proteinExistence type="predicted"/>
<reference evidence="2 3" key="1">
    <citation type="submission" date="2023-12" db="EMBL/GenBank/DDBJ databases">
        <title>Whole-genome sequencing of halo(alkali)philic microorganisms from hypersaline lakes.</title>
        <authorList>
            <person name="Sorokin D.Y."/>
            <person name="Merkel A.Y."/>
            <person name="Messina E."/>
            <person name="Yakimov M."/>
        </authorList>
    </citation>
    <scope>NUCLEOTIDE SEQUENCE [LARGE SCALE GENOMIC DNA]</scope>
    <source>
        <strain evidence="2 3">AB-CW1</strain>
    </source>
</reference>
<protein>
    <submittedName>
        <fullName evidence="2">Nicotinamide-nucleotide amidohydrolase family protein</fullName>
    </submittedName>
</protein>
<sequence>MSQYKAPDDQQLRTLADNLGQRLLACGWRLVLAESCTGGWLAKCLTDVAGSSAWFERGWVSYSNSAKQDMLGVSATLLESHGAVSEAVVTAMARGARRAAGTELALAVSGVAGPDGGSDEKPVGMVCFGLADRNDSQAWTHYFSGDREAIRRASVAEGLRGLIESIPQLEEGS</sequence>
<comment type="caution">
    <text evidence="2">The sequence shown here is derived from an EMBL/GenBank/DDBJ whole genome shotgun (WGS) entry which is preliminary data.</text>
</comment>
<dbReference type="AlphaFoldDB" id="A0AAP6JG35"/>
<organism evidence="2 3">
    <name type="scientific">Natronospira elongata</name>
    <dbReference type="NCBI Taxonomy" id="3110268"/>
    <lineage>
        <taxon>Bacteria</taxon>
        <taxon>Pseudomonadati</taxon>
        <taxon>Pseudomonadota</taxon>
        <taxon>Gammaproteobacteria</taxon>
        <taxon>Natronospirales</taxon>
        <taxon>Natronospiraceae</taxon>
        <taxon>Natronospira</taxon>
    </lineage>
</organism>
<dbReference type="InterPro" id="IPR008136">
    <property type="entry name" value="CinA_C"/>
</dbReference>
<accession>A0AAP6JG35</accession>
<dbReference type="NCBIfam" id="TIGR00199">
    <property type="entry name" value="PncC_domain"/>
    <property type="match status" value="1"/>
</dbReference>
<dbReference type="Gene3D" id="3.90.950.20">
    <property type="entry name" value="CinA-like"/>
    <property type="match status" value="1"/>
</dbReference>
<dbReference type="SUPFAM" id="SSF142433">
    <property type="entry name" value="CinA-like"/>
    <property type="match status" value="1"/>
</dbReference>
<dbReference type="Pfam" id="PF02464">
    <property type="entry name" value="CinA"/>
    <property type="match status" value="1"/>
</dbReference>
<keyword evidence="3" id="KW-1185">Reference proteome</keyword>
<dbReference type="Proteomes" id="UP001302316">
    <property type="component" value="Unassembled WGS sequence"/>
</dbReference>